<name>X1TW70_9ZZZZ</name>
<organism evidence="1">
    <name type="scientific">marine sediment metagenome</name>
    <dbReference type="NCBI Taxonomy" id="412755"/>
    <lineage>
        <taxon>unclassified sequences</taxon>
        <taxon>metagenomes</taxon>
        <taxon>ecological metagenomes</taxon>
    </lineage>
</organism>
<proteinExistence type="predicted"/>
<comment type="caution">
    <text evidence="1">The sequence shown here is derived from an EMBL/GenBank/DDBJ whole genome shotgun (WGS) entry which is preliminary data.</text>
</comment>
<reference evidence="1" key="1">
    <citation type="journal article" date="2014" name="Front. Microbiol.">
        <title>High frequency of phylogenetically diverse reductive dehalogenase-homologous genes in deep subseafloor sedimentary metagenomes.</title>
        <authorList>
            <person name="Kawai M."/>
            <person name="Futagami T."/>
            <person name="Toyoda A."/>
            <person name="Takaki Y."/>
            <person name="Nishi S."/>
            <person name="Hori S."/>
            <person name="Arai W."/>
            <person name="Tsubouchi T."/>
            <person name="Morono Y."/>
            <person name="Uchiyama I."/>
            <person name="Ito T."/>
            <person name="Fujiyama A."/>
            <person name="Inagaki F."/>
            <person name="Takami H."/>
        </authorList>
    </citation>
    <scope>NUCLEOTIDE SEQUENCE</scope>
    <source>
        <strain evidence="1">Expedition CK06-06</strain>
    </source>
</reference>
<sequence length="68" mass="7594">CPEQAIKEKGQRIGIMEFGATNDLQFIHGKLDIGQAMSPPLIREVKNHMNRERAIIIDAPPRNILSGD</sequence>
<evidence type="ECO:0000313" key="1">
    <source>
        <dbReference type="EMBL" id="GAI91825.1"/>
    </source>
</evidence>
<dbReference type="AlphaFoldDB" id="X1TW70"/>
<feature type="non-terminal residue" evidence="1">
    <location>
        <position position="1"/>
    </location>
</feature>
<gene>
    <name evidence="1" type="ORF">S12H4_30684</name>
</gene>
<accession>X1TW70</accession>
<dbReference type="EMBL" id="BARW01017825">
    <property type="protein sequence ID" value="GAI91825.1"/>
    <property type="molecule type" value="Genomic_DNA"/>
</dbReference>
<protein>
    <submittedName>
        <fullName evidence="1">Uncharacterized protein</fullName>
    </submittedName>
</protein>